<evidence type="ECO:0000256" key="1">
    <source>
        <dbReference type="SAM" id="MobiDB-lite"/>
    </source>
</evidence>
<dbReference type="EMBL" id="JAYMGO010000015">
    <property type="protein sequence ID" value="KAL1260242.1"/>
    <property type="molecule type" value="Genomic_DNA"/>
</dbReference>
<sequence>MPKYVQVFYVNDYFLFRPVYFLVHFSSLQSLVTSNAGIVLFRHHVINLGQSQCVLTFTVSGTPTNQVNQVGTFSDRSYPSCQSLTHSQSLGAAQETDRKRRFPAFGDP</sequence>
<accession>A0ABR3M533</accession>
<keyword evidence="3" id="KW-1185">Reference proteome</keyword>
<feature type="region of interest" description="Disordered" evidence="1">
    <location>
        <begin position="86"/>
        <end position="108"/>
    </location>
</feature>
<comment type="caution">
    <text evidence="2">The sequence shown here is derived from an EMBL/GenBank/DDBJ whole genome shotgun (WGS) entry which is preliminary data.</text>
</comment>
<organism evidence="2 3">
    <name type="scientific">Cirrhinus molitorella</name>
    <name type="common">mud carp</name>
    <dbReference type="NCBI Taxonomy" id="172907"/>
    <lineage>
        <taxon>Eukaryota</taxon>
        <taxon>Metazoa</taxon>
        <taxon>Chordata</taxon>
        <taxon>Craniata</taxon>
        <taxon>Vertebrata</taxon>
        <taxon>Euteleostomi</taxon>
        <taxon>Actinopterygii</taxon>
        <taxon>Neopterygii</taxon>
        <taxon>Teleostei</taxon>
        <taxon>Ostariophysi</taxon>
        <taxon>Cypriniformes</taxon>
        <taxon>Cyprinidae</taxon>
        <taxon>Labeoninae</taxon>
        <taxon>Labeonini</taxon>
        <taxon>Cirrhinus</taxon>
    </lineage>
</organism>
<proteinExistence type="predicted"/>
<protein>
    <submittedName>
        <fullName evidence="2">Uncharacterized protein</fullName>
    </submittedName>
</protein>
<evidence type="ECO:0000313" key="3">
    <source>
        <dbReference type="Proteomes" id="UP001558613"/>
    </source>
</evidence>
<gene>
    <name evidence="2" type="ORF">QQF64_008069</name>
</gene>
<reference evidence="2 3" key="1">
    <citation type="submission" date="2023-09" db="EMBL/GenBank/DDBJ databases">
        <authorList>
            <person name="Wang M."/>
        </authorList>
    </citation>
    <scope>NUCLEOTIDE SEQUENCE [LARGE SCALE GENOMIC DNA]</scope>
    <source>
        <strain evidence="2">GT-2023</strain>
        <tissue evidence="2">Liver</tissue>
    </source>
</reference>
<name>A0ABR3M533_9TELE</name>
<dbReference type="Proteomes" id="UP001558613">
    <property type="component" value="Unassembled WGS sequence"/>
</dbReference>
<evidence type="ECO:0000313" key="2">
    <source>
        <dbReference type="EMBL" id="KAL1260242.1"/>
    </source>
</evidence>